<keyword evidence="9" id="KW-1185">Reference proteome</keyword>
<dbReference type="SUPFAM" id="SSF55874">
    <property type="entry name" value="ATPase domain of HSP90 chaperone/DNA topoisomerase II/histidine kinase"/>
    <property type="match status" value="1"/>
</dbReference>
<dbReference type="Pfam" id="PF05227">
    <property type="entry name" value="CHASE3"/>
    <property type="match status" value="1"/>
</dbReference>
<dbReference type="SMART" id="SM00387">
    <property type="entry name" value="HATPase_c"/>
    <property type="match status" value="1"/>
</dbReference>
<dbReference type="PANTHER" id="PTHR42878">
    <property type="entry name" value="TWO-COMPONENT HISTIDINE KINASE"/>
    <property type="match status" value="1"/>
</dbReference>
<dbReference type="Gene3D" id="3.30.565.10">
    <property type="entry name" value="Histidine kinase-like ATPase, C-terminal domain"/>
    <property type="match status" value="1"/>
</dbReference>
<evidence type="ECO:0000256" key="1">
    <source>
        <dbReference type="ARBA" id="ARBA00000085"/>
    </source>
</evidence>
<dbReference type="Pfam" id="PF02518">
    <property type="entry name" value="HATPase_c"/>
    <property type="match status" value="1"/>
</dbReference>
<dbReference type="GO" id="GO:0007234">
    <property type="term" value="P:osmosensory signaling via phosphorelay pathway"/>
    <property type="evidence" value="ECO:0007669"/>
    <property type="project" value="TreeGrafter"/>
</dbReference>
<keyword evidence="6" id="KW-0812">Transmembrane</keyword>
<evidence type="ECO:0000256" key="4">
    <source>
        <dbReference type="ARBA" id="ARBA00022679"/>
    </source>
</evidence>
<dbReference type="Proteomes" id="UP000248925">
    <property type="component" value="Unassembled WGS sequence"/>
</dbReference>
<protein>
    <recommendedName>
        <fullName evidence="2">histidine kinase</fullName>
        <ecNumber evidence="2">2.7.13.3</ecNumber>
    </recommendedName>
</protein>
<feature type="transmembrane region" description="Helical" evidence="6">
    <location>
        <begin position="24"/>
        <end position="43"/>
    </location>
</feature>
<keyword evidence="5 8" id="KW-0418">Kinase</keyword>
<dbReference type="PANTHER" id="PTHR42878:SF15">
    <property type="entry name" value="BACTERIOPHYTOCHROME"/>
    <property type="match status" value="1"/>
</dbReference>
<dbReference type="CDD" id="cd00075">
    <property type="entry name" value="HATPase"/>
    <property type="match status" value="1"/>
</dbReference>
<feature type="transmembrane region" description="Helical" evidence="6">
    <location>
        <begin position="195"/>
        <end position="214"/>
    </location>
</feature>
<evidence type="ECO:0000256" key="2">
    <source>
        <dbReference type="ARBA" id="ARBA00012438"/>
    </source>
</evidence>
<gene>
    <name evidence="8" type="ORF">CPY51_14905</name>
</gene>
<feature type="domain" description="Histidine kinase" evidence="7">
    <location>
        <begin position="262"/>
        <end position="498"/>
    </location>
</feature>
<evidence type="ECO:0000313" key="9">
    <source>
        <dbReference type="Proteomes" id="UP000248925"/>
    </source>
</evidence>
<keyword evidence="4" id="KW-0808">Transferase</keyword>
<dbReference type="GO" id="GO:0030295">
    <property type="term" value="F:protein kinase activator activity"/>
    <property type="evidence" value="ECO:0007669"/>
    <property type="project" value="TreeGrafter"/>
</dbReference>
<evidence type="ECO:0000259" key="7">
    <source>
        <dbReference type="PROSITE" id="PS50109"/>
    </source>
</evidence>
<keyword evidence="3" id="KW-0597">Phosphoprotein</keyword>
<dbReference type="PROSITE" id="PS50109">
    <property type="entry name" value="HIS_KIN"/>
    <property type="match status" value="1"/>
</dbReference>
<dbReference type="CDD" id="cd19410">
    <property type="entry name" value="HK9-like_sensor"/>
    <property type="match status" value="1"/>
</dbReference>
<dbReference type="InterPro" id="IPR007891">
    <property type="entry name" value="CHASE3"/>
</dbReference>
<keyword evidence="6" id="KW-1133">Transmembrane helix</keyword>
<dbReference type="AlphaFoldDB" id="A0A2W4ENL8"/>
<name>A0A2W4ENL8_9HYPH</name>
<dbReference type="InterPro" id="IPR036890">
    <property type="entry name" value="HATPase_C_sf"/>
</dbReference>
<dbReference type="InterPro" id="IPR050351">
    <property type="entry name" value="BphY/WalK/GraS-like"/>
</dbReference>
<dbReference type="InterPro" id="IPR005467">
    <property type="entry name" value="His_kinase_dom"/>
</dbReference>
<dbReference type="EMBL" id="PCDP01000036">
    <property type="protein sequence ID" value="PZM12843.1"/>
    <property type="molecule type" value="Genomic_DNA"/>
</dbReference>
<dbReference type="InterPro" id="IPR004358">
    <property type="entry name" value="Sig_transdc_His_kin-like_C"/>
</dbReference>
<proteinExistence type="predicted"/>
<dbReference type="InterPro" id="IPR003661">
    <property type="entry name" value="HisK_dim/P_dom"/>
</dbReference>
<accession>A0A2W4ENL8</accession>
<dbReference type="Gene3D" id="1.10.287.130">
    <property type="match status" value="1"/>
</dbReference>
<dbReference type="InterPro" id="IPR036097">
    <property type="entry name" value="HisK_dim/P_sf"/>
</dbReference>
<organism evidence="8 9">
    <name type="scientific">Rhizobium tubonense</name>
    <dbReference type="NCBI Taxonomy" id="484088"/>
    <lineage>
        <taxon>Bacteria</taxon>
        <taxon>Pseudomonadati</taxon>
        <taxon>Pseudomonadota</taxon>
        <taxon>Alphaproteobacteria</taxon>
        <taxon>Hyphomicrobiales</taxon>
        <taxon>Rhizobiaceae</taxon>
        <taxon>Rhizobium/Agrobacterium group</taxon>
        <taxon>Rhizobium</taxon>
    </lineage>
</organism>
<dbReference type="GO" id="GO:0000156">
    <property type="term" value="F:phosphorelay response regulator activity"/>
    <property type="evidence" value="ECO:0007669"/>
    <property type="project" value="TreeGrafter"/>
</dbReference>
<keyword evidence="6" id="KW-0472">Membrane</keyword>
<dbReference type="SMART" id="SM00388">
    <property type="entry name" value="HisKA"/>
    <property type="match status" value="1"/>
</dbReference>
<dbReference type="GO" id="GO:0000155">
    <property type="term" value="F:phosphorelay sensor kinase activity"/>
    <property type="evidence" value="ECO:0007669"/>
    <property type="project" value="InterPro"/>
</dbReference>
<dbReference type="CDD" id="cd00082">
    <property type="entry name" value="HisKA"/>
    <property type="match status" value="1"/>
</dbReference>
<sequence>MVLLGLLVVIMVRFHYSLFKSVPMILTVGAVVLLGVVLGALYFSQRAADESDSAVNAGRLNIRVLRLLSSAQDAEIGQRGYLLTGDERYLEPFTKSSVSIPAEITALTPALRDIGIPQAAIDELRGMFTQKLAEMQKTIDLKTSGDAAGALALVKSDVGINLMDAIRDRIAAIQQNGATNAALHISALRASTTSLSTIIAVSAGLLVLLAGGAMRLTYNHTRQIEAAQDQLSLANETLEETVVARTQSLQRANNELQTYAYIVSHDLRAPLVNIMGFTEELDRASRVFRKYLERTHADPNDHDGKAAIEAVETDIPEALGFIRSSMKRMDNLINQILVMARAGNRELHRDRVRLGDIVAETLSTLRHRLDEGETTVEVVGVLPEVQSDRLAIQQIVSNLLDNAIKYVDPSRAGRITVRGRRHGLLATLEISDNGRGIAEGDQERIFELFRRSGRQDRPGDGVGLAHVRALARRLGGDVKVRSTLGEGTTFEVAIAADLARAKKEETA</sequence>
<evidence type="ECO:0000256" key="3">
    <source>
        <dbReference type="ARBA" id="ARBA00022553"/>
    </source>
</evidence>
<evidence type="ECO:0000256" key="6">
    <source>
        <dbReference type="SAM" id="Phobius"/>
    </source>
</evidence>
<dbReference type="SUPFAM" id="SSF47384">
    <property type="entry name" value="Homodimeric domain of signal transducing histidine kinase"/>
    <property type="match status" value="1"/>
</dbReference>
<reference evidence="8 9" key="1">
    <citation type="journal article" date="2018" name="Sci. Rep.">
        <title>Rhizobium tumorigenes sp. nov., a novel plant tumorigenic bacterium isolated from cane gall tumors on thornless blackberry.</title>
        <authorList>
            <person name="Kuzmanovi N."/>
            <person name="Smalla K."/>
            <person name="Gronow S."/>
            <person name="PuBawska J."/>
        </authorList>
    </citation>
    <scope>NUCLEOTIDE SEQUENCE [LARGE SCALE GENOMIC DNA]</scope>
    <source>
        <strain evidence="8 9">CCBAU 85046</strain>
    </source>
</reference>
<dbReference type="EC" id="2.7.13.3" evidence="2"/>
<comment type="catalytic activity">
    <reaction evidence="1">
        <text>ATP + protein L-histidine = ADP + protein N-phospho-L-histidine.</text>
        <dbReference type="EC" id="2.7.13.3"/>
    </reaction>
</comment>
<evidence type="ECO:0000313" key="8">
    <source>
        <dbReference type="EMBL" id="PZM12843.1"/>
    </source>
</evidence>
<dbReference type="InterPro" id="IPR003594">
    <property type="entry name" value="HATPase_dom"/>
</dbReference>
<comment type="caution">
    <text evidence="8">The sequence shown here is derived from an EMBL/GenBank/DDBJ whole genome shotgun (WGS) entry which is preliminary data.</text>
</comment>
<evidence type="ECO:0000256" key="5">
    <source>
        <dbReference type="ARBA" id="ARBA00022777"/>
    </source>
</evidence>
<dbReference type="PRINTS" id="PR00344">
    <property type="entry name" value="BCTRLSENSOR"/>
</dbReference>